<dbReference type="Pfam" id="PF12796">
    <property type="entry name" value="Ank_2"/>
    <property type="match status" value="1"/>
</dbReference>
<gene>
    <name evidence="2" type="ORF">PPROV_000440000</name>
</gene>
<keyword evidence="3" id="KW-1185">Reference proteome</keyword>
<dbReference type="AlphaFoldDB" id="A0A830HIK9"/>
<keyword evidence="1" id="KW-0732">Signal</keyword>
<proteinExistence type="predicted"/>
<evidence type="ECO:0008006" key="4">
    <source>
        <dbReference type="Google" id="ProtNLM"/>
    </source>
</evidence>
<evidence type="ECO:0000256" key="1">
    <source>
        <dbReference type="SAM" id="SignalP"/>
    </source>
</evidence>
<feature type="signal peptide" evidence="1">
    <location>
        <begin position="1"/>
        <end position="24"/>
    </location>
</feature>
<organism evidence="2 3">
    <name type="scientific">Pycnococcus provasolii</name>
    <dbReference type="NCBI Taxonomy" id="41880"/>
    <lineage>
        <taxon>Eukaryota</taxon>
        <taxon>Viridiplantae</taxon>
        <taxon>Chlorophyta</taxon>
        <taxon>Pseudoscourfieldiophyceae</taxon>
        <taxon>Pseudoscourfieldiales</taxon>
        <taxon>Pycnococcaceae</taxon>
        <taxon>Pycnococcus</taxon>
    </lineage>
</organism>
<dbReference type="OrthoDB" id="193572at2759"/>
<dbReference type="EMBL" id="BNJQ01000010">
    <property type="protein sequence ID" value="GHP05650.1"/>
    <property type="molecule type" value="Genomic_DNA"/>
</dbReference>
<dbReference type="InterPro" id="IPR036770">
    <property type="entry name" value="Ankyrin_rpt-contain_sf"/>
</dbReference>
<evidence type="ECO:0000313" key="2">
    <source>
        <dbReference type="EMBL" id="GHP05650.1"/>
    </source>
</evidence>
<protein>
    <recommendedName>
        <fullName evidence="4">Ankyrin repeat domain-containing protein</fullName>
    </recommendedName>
</protein>
<name>A0A830HIK9_9CHLO</name>
<comment type="caution">
    <text evidence="2">The sequence shown here is derived from an EMBL/GenBank/DDBJ whole genome shotgun (WGS) entry which is preliminary data.</text>
</comment>
<dbReference type="InterPro" id="IPR002110">
    <property type="entry name" value="Ankyrin_rpt"/>
</dbReference>
<dbReference type="Proteomes" id="UP000660262">
    <property type="component" value="Unassembled WGS sequence"/>
</dbReference>
<dbReference type="SUPFAM" id="SSF48403">
    <property type="entry name" value="Ankyrin repeat"/>
    <property type="match status" value="1"/>
</dbReference>
<evidence type="ECO:0000313" key="3">
    <source>
        <dbReference type="Proteomes" id="UP000660262"/>
    </source>
</evidence>
<reference evidence="2" key="1">
    <citation type="submission" date="2020-10" db="EMBL/GenBank/DDBJ databases">
        <title>Unveiling of a novel bifunctional photoreceptor, Dualchrome1, isolated from a cosmopolitan green alga.</title>
        <authorList>
            <person name="Suzuki S."/>
            <person name="Kawachi M."/>
        </authorList>
    </citation>
    <scope>NUCLEOTIDE SEQUENCE</scope>
    <source>
        <strain evidence="2">NIES 2893</strain>
    </source>
</reference>
<accession>A0A830HIK9</accession>
<sequence length="212" mass="23217">MTTTMLTVALLLMTTVFTTTTTMAQQVPPVEPSLKATREGGTTTNPKYSREYAMKALDSPDIPIEHAGELPIHRAAQKGNLDDIRALLEVYPEGIRARGTFGFNPLQLASYYGAPLEVVKYLYEAYPEGVKNVSLLGTTPLTSGVYQNAPLDVIQFLYEKYPESVSIRGLFGPTPLMGSALDIAKNRERPQEIIDFLKSVSNDASPAPPAFF</sequence>
<dbReference type="Gene3D" id="1.25.40.20">
    <property type="entry name" value="Ankyrin repeat-containing domain"/>
    <property type="match status" value="1"/>
</dbReference>
<feature type="chain" id="PRO_5032648057" description="Ankyrin repeat domain-containing protein" evidence="1">
    <location>
        <begin position="25"/>
        <end position="212"/>
    </location>
</feature>